<gene>
    <name evidence="2" type="ORF">EV191_1296</name>
</gene>
<evidence type="ECO:0000313" key="2">
    <source>
        <dbReference type="EMBL" id="TCP40668.1"/>
    </source>
</evidence>
<protein>
    <submittedName>
        <fullName evidence="2">Uncharacterized protein</fullName>
    </submittedName>
</protein>
<sequence>MSGSLEVRQFLMQQDSSSSGDVPMQRNGDVSRVSDDQVRRARLSVAGSSLDAEDCARLLDMLGLLPGEDGVPPAQR</sequence>
<evidence type="ECO:0000256" key="1">
    <source>
        <dbReference type="SAM" id="MobiDB-lite"/>
    </source>
</evidence>
<dbReference type="EMBL" id="SLXQ01000029">
    <property type="protein sequence ID" value="TCP40668.1"/>
    <property type="molecule type" value="Genomic_DNA"/>
</dbReference>
<keyword evidence="3" id="KW-1185">Reference proteome</keyword>
<feature type="compositionally biased region" description="Polar residues" evidence="1">
    <location>
        <begin position="11"/>
        <end position="20"/>
    </location>
</feature>
<accession>A0A4R2PZK0</accession>
<evidence type="ECO:0000313" key="3">
    <source>
        <dbReference type="Proteomes" id="UP000294911"/>
    </source>
</evidence>
<comment type="caution">
    <text evidence="2">The sequence shown here is derived from an EMBL/GenBank/DDBJ whole genome shotgun (WGS) entry which is preliminary data.</text>
</comment>
<dbReference type="OrthoDB" id="3556589at2"/>
<dbReference type="RefSeq" id="WP_132881250.1">
    <property type="nucleotide sequence ID" value="NZ_SLXQ01000029.1"/>
</dbReference>
<reference evidence="2 3" key="1">
    <citation type="submission" date="2019-03" db="EMBL/GenBank/DDBJ databases">
        <title>Genomic Encyclopedia of Type Strains, Phase IV (KMG-IV): sequencing the most valuable type-strain genomes for metagenomic binning, comparative biology and taxonomic classification.</title>
        <authorList>
            <person name="Goeker M."/>
        </authorList>
    </citation>
    <scope>NUCLEOTIDE SEQUENCE [LARGE SCALE GENOMIC DNA]</scope>
    <source>
        <strain evidence="2 3">DSM 45765</strain>
    </source>
</reference>
<dbReference type="AlphaFoldDB" id="A0A4R2PZK0"/>
<dbReference type="Proteomes" id="UP000294911">
    <property type="component" value="Unassembled WGS sequence"/>
</dbReference>
<name>A0A4R2PZK0_9PSEU</name>
<feature type="region of interest" description="Disordered" evidence="1">
    <location>
        <begin position="1"/>
        <end position="35"/>
    </location>
</feature>
<organism evidence="2 3">
    <name type="scientific">Tamaricihabitans halophyticus</name>
    <dbReference type="NCBI Taxonomy" id="1262583"/>
    <lineage>
        <taxon>Bacteria</taxon>
        <taxon>Bacillati</taxon>
        <taxon>Actinomycetota</taxon>
        <taxon>Actinomycetes</taxon>
        <taxon>Pseudonocardiales</taxon>
        <taxon>Pseudonocardiaceae</taxon>
        <taxon>Tamaricihabitans</taxon>
    </lineage>
</organism>
<proteinExistence type="predicted"/>